<evidence type="ECO:0000256" key="2">
    <source>
        <dbReference type="ARBA" id="ARBA00012028"/>
    </source>
</evidence>
<gene>
    <name evidence="7" type="ORF">GCM10011608_29300</name>
</gene>
<evidence type="ECO:0000256" key="6">
    <source>
        <dbReference type="PIRSR" id="PIRSR613078-2"/>
    </source>
</evidence>
<evidence type="ECO:0000256" key="4">
    <source>
        <dbReference type="ARBA" id="ARBA00023235"/>
    </source>
</evidence>
<dbReference type="PANTHER" id="PTHR11931">
    <property type="entry name" value="PHOSPHOGLYCERATE MUTASE"/>
    <property type="match status" value="1"/>
</dbReference>
<evidence type="ECO:0000313" key="7">
    <source>
        <dbReference type="EMBL" id="GGM42749.1"/>
    </source>
</evidence>
<comment type="caution">
    <text evidence="7">The sequence shown here is derived from an EMBL/GenBank/DDBJ whole genome shotgun (WGS) entry which is preliminary data.</text>
</comment>
<evidence type="ECO:0000256" key="3">
    <source>
        <dbReference type="ARBA" id="ARBA00023152"/>
    </source>
</evidence>
<dbReference type="Gene3D" id="3.40.50.1240">
    <property type="entry name" value="Phosphoglycerate mutase-like"/>
    <property type="match status" value="1"/>
</dbReference>
<accession>A0A917WXN6</accession>
<dbReference type="Proteomes" id="UP000608890">
    <property type="component" value="Unassembled WGS sequence"/>
</dbReference>
<keyword evidence="4" id="KW-0413">Isomerase</keyword>
<evidence type="ECO:0000256" key="5">
    <source>
        <dbReference type="PIRSR" id="PIRSR613078-1"/>
    </source>
</evidence>
<dbReference type="InterPro" id="IPR029033">
    <property type="entry name" value="His_PPase_superfam"/>
</dbReference>
<dbReference type="GO" id="GO:0004619">
    <property type="term" value="F:phosphoglycerate mutase activity"/>
    <property type="evidence" value="ECO:0007669"/>
    <property type="project" value="UniProtKB-EC"/>
</dbReference>
<feature type="binding site" evidence="6">
    <location>
        <begin position="80"/>
        <end position="83"/>
    </location>
    <ligand>
        <name>substrate</name>
    </ligand>
</feature>
<feature type="active site" description="Proton donor/acceptor" evidence="5">
    <location>
        <position position="80"/>
    </location>
</feature>
<reference evidence="7" key="2">
    <citation type="submission" date="2020-09" db="EMBL/GenBank/DDBJ databases">
        <authorList>
            <person name="Sun Q."/>
            <person name="Zhou Y."/>
        </authorList>
    </citation>
    <scope>NUCLEOTIDE SEQUENCE</scope>
    <source>
        <strain evidence="7">CGMCC 4.7312</strain>
    </source>
</reference>
<dbReference type="EC" id="5.4.2.11" evidence="2"/>
<dbReference type="InterPro" id="IPR005952">
    <property type="entry name" value="Phosphogly_mut1"/>
</dbReference>
<reference evidence="7" key="1">
    <citation type="journal article" date="2014" name="Int. J. Syst. Evol. Microbiol.">
        <title>Complete genome sequence of Corynebacterium casei LMG S-19264T (=DSM 44701T), isolated from a smear-ripened cheese.</title>
        <authorList>
            <consortium name="US DOE Joint Genome Institute (JGI-PGF)"/>
            <person name="Walter F."/>
            <person name="Albersmeier A."/>
            <person name="Kalinowski J."/>
            <person name="Ruckert C."/>
        </authorList>
    </citation>
    <scope>NUCLEOTIDE SEQUENCE</scope>
    <source>
        <strain evidence="7">CGMCC 4.7312</strain>
    </source>
</reference>
<dbReference type="GO" id="GO:0006096">
    <property type="term" value="P:glycolytic process"/>
    <property type="evidence" value="ECO:0007669"/>
    <property type="project" value="UniProtKB-KW"/>
</dbReference>
<dbReference type="CDD" id="cd07067">
    <property type="entry name" value="HP_PGM_like"/>
    <property type="match status" value="1"/>
</dbReference>
<sequence>MIVFETHSWSEDNERGVATGWSPGRLSERGRELAAQLGGRRRADGIDAVFTSDVRRSVETAELAFAGSGIPILHDWRLRECDYGALTGIPAIELHQGRRRYLDQPYPGGESWRQAVHRAGRFLADLPTRWDNCRILVIGHVATRWAMDHFLDGVPIEELMAVDFDWREGWEYRLQDPVLRQRSVNARTVSSGSGRSL</sequence>
<dbReference type="Pfam" id="PF00300">
    <property type="entry name" value="His_Phos_1"/>
    <property type="match status" value="1"/>
</dbReference>
<comment type="similarity">
    <text evidence="1">Belongs to the phosphoglycerate mutase family. BPG-dependent PGAM subfamily.</text>
</comment>
<evidence type="ECO:0000256" key="1">
    <source>
        <dbReference type="ARBA" id="ARBA00006717"/>
    </source>
</evidence>
<protein>
    <recommendedName>
        <fullName evidence="2">phosphoglycerate mutase (2,3-diphosphoglycerate-dependent)</fullName>
        <ecNumber evidence="2">5.4.2.11</ecNumber>
    </recommendedName>
</protein>
<name>A0A917WXN6_9ACTN</name>
<dbReference type="AlphaFoldDB" id="A0A917WXN6"/>
<dbReference type="SUPFAM" id="SSF53254">
    <property type="entry name" value="Phosphoglycerate mutase-like"/>
    <property type="match status" value="1"/>
</dbReference>
<keyword evidence="8" id="KW-1185">Reference proteome</keyword>
<dbReference type="EMBL" id="BMNB01000012">
    <property type="protein sequence ID" value="GGM42749.1"/>
    <property type="molecule type" value="Genomic_DNA"/>
</dbReference>
<evidence type="ECO:0000313" key="8">
    <source>
        <dbReference type="Proteomes" id="UP000608890"/>
    </source>
</evidence>
<dbReference type="InterPro" id="IPR013078">
    <property type="entry name" value="His_Pase_superF_clade-1"/>
</dbReference>
<proteinExistence type="inferred from homology"/>
<feature type="binding site" evidence="6">
    <location>
        <position position="56"/>
    </location>
    <ligand>
        <name>substrate</name>
    </ligand>
</feature>
<keyword evidence="3" id="KW-0324">Glycolysis</keyword>
<organism evidence="7 8">
    <name type="scientific">Micromonospora sonchi</name>
    <dbReference type="NCBI Taxonomy" id="1763543"/>
    <lineage>
        <taxon>Bacteria</taxon>
        <taxon>Bacillati</taxon>
        <taxon>Actinomycetota</taxon>
        <taxon>Actinomycetes</taxon>
        <taxon>Micromonosporales</taxon>
        <taxon>Micromonosporaceae</taxon>
        <taxon>Micromonospora</taxon>
    </lineage>
</organism>
<feature type="binding site" evidence="6">
    <location>
        <begin position="19"/>
        <end position="20"/>
    </location>
    <ligand>
        <name>substrate</name>
    </ligand>
</feature>
<feature type="active site" description="Tele-phosphohistidine intermediate" evidence="5">
    <location>
        <position position="7"/>
    </location>
</feature>